<protein>
    <submittedName>
        <fullName evidence="2">Uncharacterized protein</fullName>
    </submittedName>
</protein>
<feature type="region of interest" description="Disordered" evidence="1">
    <location>
        <begin position="76"/>
        <end position="105"/>
    </location>
</feature>
<dbReference type="AlphaFoldDB" id="A0A8J3SLD6"/>
<proteinExistence type="predicted"/>
<evidence type="ECO:0000256" key="1">
    <source>
        <dbReference type="SAM" id="MobiDB-lite"/>
    </source>
</evidence>
<evidence type="ECO:0000313" key="2">
    <source>
        <dbReference type="EMBL" id="GIH94716.1"/>
    </source>
</evidence>
<gene>
    <name evidence="2" type="ORF">Psi01_53460</name>
</gene>
<sequence length="157" mass="17087">MIPNVCRMTTAVHGHPAGAGGRVGAWEGVRQAIGTGDASLVAAEVLRLDEAGRKEVARELPGHIAAALKAAHERHARREAEADQATERAGEEYVRAEAAGGRPAEEARESWWTWGRFHHEHENRVDWGERDDWIEPTRVAGAGTLSTAAAVSTWLDR</sequence>
<comment type="caution">
    <text evidence="2">The sequence shown here is derived from an EMBL/GenBank/DDBJ whole genome shotgun (WGS) entry which is preliminary data.</text>
</comment>
<name>A0A8J3SLD6_9ACTN</name>
<evidence type="ECO:0000313" key="3">
    <source>
        <dbReference type="Proteomes" id="UP000619788"/>
    </source>
</evidence>
<dbReference type="Proteomes" id="UP000619788">
    <property type="component" value="Unassembled WGS sequence"/>
</dbReference>
<dbReference type="EMBL" id="BOOJ01000046">
    <property type="protein sequence ID" value="GIH94716.1"/>
    <property type="molecule type" value="Genomic_DNA"/>
</dbReference>
<feature type="compositionally biased region" description="Basic and acidic residues" evidence="1">
    <location>
        <begin position="76"/>
        <end position="95"/>
    </location>
</feature>
<organism evidence="2 3">
    <name type="scientific">Planobispora siamensis</name>
    <dbReference type="NCBI Taxonomy" id="936338"/>
    <lineage>
        <taxon>Bacteria</taxon>
        <taxon>Bacillati</taxon>
        <taxon>Actinomycetota</taxon>
        <taxon>Actinomycetes</taxon>
        <taxon>Streptosporangiales</taxon>
        <taxon>Streptosporangiaceae</taxon>
        <taxon>Planobispora</taxon>
    </lineage>
</organism>
<keyword evidence="3" id="KW-1185">Reference proteome</keyword>
<accession>A0A8J3SLD6</accession>
<reference evidence="2 3" key="1">
    <citation type="submission" date="2021-01" db="EMBL/GenBank/DDBJ databases">
        <title>Whole genome shotgun sequence of Planobispora siamensis NBRC 107568.</title>
        <authorList>
            <person name="Komaki H."/>
            <person name="Tamura T."/>
        </authorList>
    </citation>
    <scope>NUCLEOTIDE SEQUENCE [LARGE SCALE GENOMIC DNA]</scope>
    <source>
        <strain evidence="2 3">NBRC 107568</strain>
    </source>
</reference>